<name>A0AAF0TSZ3_SOLVR</name>
<accession>A0AAF0TSZ3</accession>
<organism evidence="1 2">
    <name type="scientific">Solanum verrucosum</name>
    <dbReference type="NCBI Taxonomy" id="315347"/>
    <lineage>
        <taxon>Eukaryota</taxon>
        <taxon>Viridiplantae</taxon>
        <taxon>Streptophyta</taxon>
        <taxon>Embryophyta</taxon>
        <taxon>Tracheophyta</taxon>
        <taxon>Spermatophyta</taxon>
        <taxon>Magnoliopsida</taxon>
        <taxon>eudicotyledons</taxon>
        <taxon>Gunneridae</taxon>
        <taxon>Pentapetalae</taxon>
        <taxon>asterids</taxon>
        <taxon>lamiids</taxon>
        <taxon>Solanales</taxon>
        <taxon>Solanaceae</taxon>
        <taxon>Solanoideae</taxon>
        <taxon>Solaneae</taxon>
        <taxon>Solanum</taxon>
    </lineage>
</organism>
<reference evidence="1" key="1">
    <citation type="submission" date="2023-08" db="EMBL/GenBank/DDBJ databases">
        <title>A de novo genome assembly of Solanum verrucosum Schlechtendal, a Mexican diploid species geographically isolated from the other diploid A-genome species in potato relatives.</title>
        <authorList>
            <person name="Hosaka K."/>
        </authorList>
    </citation>
    <scope>NUCLEOTIDE SEQUENCE</scope>
    <source>
        <tissue evidence="1">Young leaves</tissue>
    </source>
</reference>
<evidence type="ECO:0000313" key="1">
    <source>
        <dbReference type="EMBL" id="WMV24970.1"/>
    </source>
</evidence>
<dbReference type="Proteomes" id="UP001234989">
    <property type="component" value="Chromosome 4"/>
</dbReference>
<evidence type="ECO:0000313" key="2">
    <source>
        <dbReference type="Proteomes" id="UP001234989"/>
    </source>
</evidence>
<protein>
    <submittedName>
        <fullName evidence="1">Uncharacterized protein</fullName>
    </submittedName>
</protein>
<dbReference type="AlphaFoldDB" id="A0AAF0TSZ3"/>
<dbReference type="EMBL" id="CP133615">
    <property type="protein sequence ID" value="WMV24970.1"/>
    <property type="molecule type" value="Genomic_DNA"/>
</dbReference>
<keyword evidence="2" id="KW-1185">Reference proteome</keyword>
<sequence>MCLPTTRVCNIILIRRIQIFAKEGGLNY</sequence>
<gene>
    <name evidence="1" type="ORF">MTR67_018355</name>
</gene>
<proteinExistence type="predicted"/>